<evidence type="ECO:0000313" key="13">
    <source>
        <dbReference type="Proteomes" id="UP000059847"/>
    </source>
</evidence>
<comment type="caution">
    <text evidence="11">Lacks conserved residue(s) required for the propagation of feature annotation.</text>
</comment>
<evidence type="ECO:0000256" key="4">
    <source>
        <dbReference type="ARBA" id="ARBA00022605"/>
    </source>
</evidence>
<evidence type="ECO:0000256" key="9">
    <source>
        <dbReference type="ARBA" id="ARBA00023141"/>
    </source>
</evidence>
<feature type="binding site" evidence="11">
    <location>
        <position position="19"/>
    </location>
    <ligand>
        <name>Mg(2+)</name>
        <dbReference type="ChEBI" id="CHEBI:18420"/>
    </ligand>
</feature>
<protein>
    <recommendedName>
        <fullName evidence="3 11">Shikimate kinase</fullName>
        <shortName evidence="11">SK</shortName>
        <ecNumber evidence="3 11">2.7.1.71</ecNumber>
    </recommendedName>
</protein>
<keyword evidence="7 11" id="KW-0418">Kinase</keyword>
<feature type="binding site" evidence="11">
    <location>
        <position position="37"/>
    </location>
    <ligand>
        <name>substrate</name>
    </ligand>
</feature>
<dbReference type="InterPro" id="IPR031322">
    <property type="entry name" value="Shikimate/glucono_kinase"/>
</dbReference>
<keyword evidence="4 11" id="KW-0028">Amino-acid biosynthesis</keyword>
<dbReference type="Proteomes" id="UP000059847">
    <property type="component" value="Chromosome"/>
</dbReference>
<dbReference type="GO" id="GO:0005524">
    <property type="term" value="F:ATP binding"/>
    <property type="evidence" value="ECO:0007669"/>
    <property type="project" value="UniProtKB-UniRule"/>
</dbReference>
<keyword evidence="8 11" id="KW-0067">ATP-binding</keyword>
<organism evidence="12 13">
    <name type="scientific">Psychrobacter urativorans</name>
    <dbReference type="NCBI Taxonomy" id="45610"/>
    <lineage>
        <taxon>Bacteria</taxon>
        <taxon>Pseudomonadati</taxon>
        <taxon>Pseudomonadota</taxon>
        <taxon>Gammaproteobacteria</taxon>
        <taxon>Moraxellales</taxon>
        <taxon>Moraxellaceae</taxon>
        <taxon>Psychrobacter</taxon>
    </lineage>
</organism>
<evidence type="ECO:0000256" key="1">
    <source>
        <dbReference type="ARBA" id="ARBA00004842"/>
    </source>
</evidence>
<gene>
    <name evidence="11" type="primary">aroK</name>
    <name evidence="12" type="ORF">AOC03_04910</name>
</gene>
<dbReference type="SUPFAM" id="SSF52540">
    <property type="entry name" value="P-loop containing nucleoside triphosphate hydrolases"/>
    <property type="match status" value="1"/>
</dbReference>
<evidence type="ECO:0000313" key="12">
    <source>
        <dbReference type="EMBL" id="ALF59476.1"/>
    </source>
</evidence>
<keyword evidence="9 11" id="KW-0057">Aromatic amino acid biosynthesis</keyword>
<dbReference type="EC" id="2.7.1.71" evidence="3 11"/>
<keyword evidence="13" id="KW-1185">Reference proteome</keyword>
<keyword evidence="11" id="KW-0479">Metal-binding</keyword>
<feature type="binding site" evidence="11">
    <location>
        <position position="140"/>
    </location>
    <ligand>
        <name>substrate</name>
    </ligand>
</feature>
<dbReference type="OrthoDB" id="9800332at2"/>
<comment type="cofactor">
    <cofactor evidence="11">
        <name>Mg(2+)</name>
        <dbReference type="ChEBI" id="CHEBI:18420"/>
    </cofactor>
    <text evidence="11">Binds 1 Mg(2+) ion per subunit.</text>
</comment>
<evidence type="ECO:0000256" key="3">
    <source>
        <dbReference type="ARBA" id="ARBA00012154"/>
    </source>
</evidence>
<dbReference type="AlphaFoldDB" id="A0A0M4U6E8"/>
<proteinExistence type="inferred from homology"/>
<evidence type="ECO:0000256" key="10">
    <source>
        <dbReference type="ARBA" id="ARBA00048567"/>
    </source>
</evidence>
<dbReference type="GO" id="GO:0000287">
    <property type="term" value="F:magnesium ion binding"/>
    <property type="evidence" value="ECO:0007669"/>
    <property type="project" value="UniProtKB-UniRule"/>
</dbReference>
<dbReference type="NCBIfam" id="NF003456">
    <property type="entry name" value="PRK05057.1"/>
    <property type="match status" value="1"/>
</dbReference>
<dbReference type="STRING" id="45610.AOC03_04910"/>
<dbReference type="PANTHER" id="PTHR21087">
    <property type="entry name" value="SHIKIMATE KINASE"/>
    <property type="match status" value="1"/>
</dbReference>
<dbReference type="KEGG" id="pur:AOC03_04910"/>
<dbReference type="CDD" id="cd00464">
    <property type="entry name" value="SK"/>
    <property type="match status" value="1"/>
</dbReference>
<dbReference type="GO" id="GO:0005829">
    <property type="term" value="C:cytosol"/>
    <property type="evidence" value="ECO:0007669"/>
    <property type="project" value="TreeGrafter"/>
</dbReference>
<evidence type="ECO:0000256" key="5">
    <source>
        <dbReference type="ARBA" id="ARBA00022679"/>
    </source>
</evidence>
<keyword evidence="11" id="KW-0460">Magnesium</keyword>
<accession>A0A0M4U6E8</accession>
<dbReference type="GO" id="GO:0009073">
    <property type="term" value="P:aromatic amino acid family biosynthetic process"/>
    <property type="evidence" value="ECO:0007669"/>
    <property type="project" value="UniProtKB-KW"/>
</dbReference>
<feature type="binding site" evidence="11">
    <location>
        <begin position="15"/>
        <end position="20"/>
    </location>
    <ligand>
        <name>ATP</name>
        <dbReference type="ChEBI" id="CHEBI:30616"/>
    </ligand>
</feature>
<dbReference type="GO" id="GO:0009423">
    <property type="term" value="P:chorismate biosynthetic process"/>
    <property type="evidence" value="ECO:0007669"/>
    <property type="project" value="UniProtKB-UniRule"/>
</dbReference>
<dbReference type="RefSeq" id="WP_062533862.1">
    <property type="nucleotide sequence ID" value="NZ_CP012678.1"/>
</dbReference>
<keyword evidence="5 11" id="KW-0808">Transferase</keyword>
<dbReference type="PANTHER" id="PTHR21087:SF16">
    <property type="entry name" value="SHIKIMATE KINASE 1, CHLOROPLASTIC"/>
    <property type="match status" value="1"/>
</dbReference>
<dbReference type="PROSITE" id="PS01128">
    <property type="entry name" value="SHIKIMATE_KINASE"/>
    <property type="match status" value="1"/>
</dbReference>
<evidence type="ECO:0000256" key="7">
    <source>
        <dbReference type="ARBA" id="ARBA00022777"/>
    </source>
</evidence>
<dbReference type="Pfam" id="PF01202">
    <property type="entry name" value="SKI"/>
    <property type="match status" value="1"/>
</dbReference>
<feature type="binding site" evidence="11">
    <location>
        <position position="121"/>
    </location>
    <ligand>
        <name>ATP</name>
        <dbReference type="ChEBI" id="CHEBI:30616"/>
    </ligand>
</feature>
<name>A0A0M4U6E8_9GAMM</name>
<dbReference type="GO" id="GO:0004765">
    <property type="term" value="F:shikimate kinase activity"/>
    <property type="evidence" value="ECO:0007669"/>
    <property type="project" value="UniProtKB-UniRule"/>
</dbReference>
<evidence type="ECO:0000256" key="8">
    <source>
        <dbReference type="ARBA" id="ARBA00022840"/>
    </source>
</evidence>
<dbReference type="GO" id="GO:0008652">
    <property type="term" value="P:amino acid biosynthetic process"/>
    <property type="evidence" value="ECO:0007669"/>
    <property type="project" value="UniProtKB-KW"/>
</dbReference>
<dbReference type="InterPro" id="IPR023000">
    <property type="entry name" value="Shikimate_kinase_CS"/>
</dbReference>
<reference evidence="12 13" key="1">
    <citation type="submission" date="2015-09" db="EMBL/GenBank/DDBJ databases">
        <title>Complete genome of Psychrobacter urativorans R10.10B.</title>
        <authorList>
            <person name="See-Too W.S."/>
            <person name="Chan K.G."/>
        </authorList>
    </citation>
    <scope>NUCLEOTIDE SEQUENCE [LARGE SCALE GENOMIC DNA]</scope>
    <source>
        <strain evidence="12 13">R10.10B</strain>
    </source>
</reference>
<dbReference type="InterPro" id="IPR027417">
    <property type="entry name" value="P-loop_NTPase"/>
</dbReference>
<comment type="pathway">
    <text evidence="1 11">Metabolic intermediate biosynthesis; chorismate biosynthesis; chorismate from D-erythrose 4-phosphate and phosphoenolpyruvate: step 5/7.</text>
</comment>
<comment type="similarity">
    <text evidence="2 11">Belongs to the shikimate kinase family.</text>
</comment>
<comment type="function">
    <text evidence="11">Catalyzes the specific phosphorylation of the 3-hydroxyl group of shikimic acid using ATP as a cosubstrate.</text>
</comment>
<comment type="subunit">
    <text evidence="11">Monomer.</text>
</comment>
<evidence type="ECO:0000256" key="6">
    <source>
        <dbReference type="ARBA" id="ARBA00022741"/>
    </source>
</evidence>
<evidence type="ECO:0000256" key="11">
    <source>
        <dbReference type="HAMAP-Rule" id="MF_00109"/>
    </source>
</evidence>
<sequence>MLEELPSVFLVGPMGAGKTTIGRLLAKYLGREFVDSDWYVELQTGADIPWIFAKEGEAGFRERETRAIDELTQHKQIVLATGGGAVMSAENREFLHQRGIVIYLNAPVDVQMSRTAKDKSRPLLQQPNPRKILHDLYRVRDPLYRQVAHIIMPTGHTYPRHMVHQLLQQLASFSTSPTVIPDLKLSEDEL</sequence>
<dbReference type="UniPathway" id="UPA00053">
    <property type="reaction ID" value="UER00088"/>
</dbReference>
<feature type="binding site" evidence="11">
    <location>
        <position position="61"/>
    </location>
    <ligand>
        <name>substrate</name>
    </ligand>
</feature>
<dbReference type="EMBL" id="CP012678">
    <property type="protein sequence ID" value="ALF59476.1"/>
    <property type="molecule type" value="Genomic_DNA"/>
</dbReference>
<keyword evidence="6 11" id="KW-0547">Nucleotide-binding</keyword>
<dbReference type="PRINTS" id="PR01100">
    <property type="entry name" value="SHIKIMTKNASE"/>
</dbReference>
<dbReference type="HAMAP" id="MF_00109">
    <property type="entry name" value="Shikimate_kinase"/>
    <property type="match status" value="1"/>
</dbReference>
<evidence type="ECO:0000256" key="2">
    <source>
        <dbReference type="ARBA" id="ARBA00006997"/>
    </source>
</evidence>
<comment type="catalytic activity">
    <reaction evidence="10 11">
        <text>shikimate + ATP = 3-phosphoshikimate + ADP + H(+)</text>
        <dbReference type="Rhea" id="RHEA:13121"/>
        <dbReference type="ChEBI" id="CHEBI:15378"/>
        <dbReference type="ChEBI" id="CHEBI:30616"/>
        <dbReference type="ChEBI" id="CHEBI:36208"/>
        <dbReference type="ChEBI" id="CHEBI:145989"/>
        <dbReference type="ChEBI" id="CHEBI:456216"/>
        <dbReference type="EC" id="2.7.1.71"/>
    </reaction>
</comment>
<dbReference type="Gene3D" id="3.40.50.300">
    <property type="entry name" value="P-loop containing nucleotide triphosphate hydrolases"/>
    <property type="match status" value="1"/>
</dbReference>
<dbReference type="InterPro" id="IPR000623">
    <property type="entry name" value="Shikimate_kinase/TSH1"/>
</dbReference>
<feature type="binding site" evidence="11">
    <location>
        <position position="83"/>
    </location>
    <ligand>
        <name>substrate</name>
    </ligand>
</feature>
<keyword evidence="11" id="KW-0963">Cytoplasm</keyword>
<comment type="subcellular location">
    <subcellularLocation>
        <location evidence="11">Cytoplasm</location>
    </subcellularLocation>
</comment>